<dbReference type="WBParaSite" id="NBR_0000839001-mRNA-1">
    <property type="protein sequence ID" value="NBR_0000839001-mRNA-1"/>
    <property type="gene ID" value="NBR_0000839001"/>
</dbReference>
<dbReference type="EMBL" id="UYSL01019999">
    <property type="protein sequence ID" value="VDL71980.1"/>
    <property type="molecule type" value="Genomic_DNA"/>
</dbReference>
<accession>A0A0N4XZ27</accession>
<evidence type="ECO:0000313" key="1">
    <source>
        <dbReference type="EMBL" id="VDL71980.1"/>
    </source>
</evidence>
<gene>
    <name evidence="1" type="ORF">NBR_LOCUS8391</name>
</gene>
<evidence type="ECO:0000313" key="3">
    <source>
        <dbReference type="WBParaSite" id="NBR_0000839001-mRNA-1"/>
    </source>
</evidence>
<name>A0A0N4XZ27_NIPBR</name>
<reference evidence="1 2" key="2">
    <citation type="submission" date="2018-11" db="EMBL/GenBank/DDBJ databases">
        <authorList>
            <consortium name="Pathogen Informatics"/>
        </authorList>
    </citation>
    <scope>NUCLEOTIDE SEQUENCE [LARGE SCALE GENOMIC DNA]</scope>
</reference>
<evidence type="ECO:0000313" key="2">
    <source>
        <dbReference type="Proteomes" id="UP000271162"/>
    </source>
</evidence>
<dbReference type="Proteomes" id="UP000271162">
    <property type="component" value="Unassembled WGS sequence"/>
</dbReference>
<proteinExistence type="predicted"/>
<protein>
    <submittedName>
        <fullName evidence="1 3">Uncharacterized protein</fullName>
    </submittedName>
</protein>
<organism evidence="3">
    <name type="scientific">Nippostrongylus brasiliensis</name>
    <name type="common">Rat hookworm</name>
    <dbReference type="NCBI Taxonomy" id="27835"/>
    <lineage>
        <taxon>Eukaryota</taxon>
        <taxon>Metazoa</taxon>
        <taxon>Ecdysozoa</taxon>
        <taxon>Nematoda</taxon>
        <taxon>Chromadorea</taxon>
        <taxon>Rhabditida</taxon>
        <taxon>Rhabditina</taxon>
        <taxon>Rhabditomorpha</taxon>
        <taxon>Strongyloidea</taxon>
        <taxon>Heligmosomidae</taxon>
        <taxon>Nippostrongylus</taxon>
    </lineage>
</organism>
<sequence length="157" mass="17790">MYGNGFYSAQPPFVDSGHFSPQFDMFSGGLAMYMHPCSNPNMMDTNYMMMKNEVFPEFPARPVIQPTIRNTRGSRVSFPPYEEQGSRLPVLPVDEVERILREIEEESPQESCTIIPEPMEMCKKTNRKVPLHCWTSVPAFTVAGPVTTRDNKAHNAA</sequence>
<dbReference type="AlphaFoldDB" id="A0A0N4XZ27"/>
<reference evidence="3" key="1">
    <citation type="submission" date="2017-02" db="UniProtKB">
        <authorList>
            <consortium name="WormBaseParasite"/>
        </authorList>
    </citation>
    <scope>IDENTIFICATION</scope>
</reference>
<keyword evidence="2" id="KW-1185">Reference proteome</keyword>